<dbReference type="GO" id="GO:0005829">
    <property type="term" value="C:cytosol"/>
    <property type="evidence" value="ECO:0007669"/>
    <property type="project" value="GOC"/>
</dbReference>
<dbReference type="Pfam" id="PF24967">
    <property type="entry name" value="NTS_TR130"/>
    <property type="match status" value="1"/>
</dbReference>
<keyword evidence="3" id="KW-0333">Golgi apparatus</keyword>
<proteinExistence type="predicted"/>
<evidence type="ECO:0000313" key="8">
    <source>
        <dbReference type="EMBL" id="CAB4252686.1"/>
    </source>
</evidence>
<dbReference type="Pfam" id="PF12584">
    <property type="entry name" value="TRAPPC10"/>
    <property type="match status" value="1"/>
</dbReference>
<evidence type="ECO:0000313" key="9">
    <source>
        <dbReference type="Proteomes" id="UP000644660"/>
    </source>
</evidence>
<dbReference type="Pfam" id="PF24966">
    <property type="entry name" value="Ig_TR130_2nd"/>
    <property type="match status" value="1"/>
</dbReference>
<dbReference type="OrthoDB" id="10256906at2759"/>
<dbReference type="GO" id="GO:0034498">
    <property type="term" value="P:early endosome to Golgi transport"/>
    <property type="evidence" value="ECO:0007669"/>
    <property type="project" value="TreeGrafter"/>
</dbReference>
<dbReference type="InterPro" id="IPR056915">
    <property type="entry name" value="Ig_TR130_2nd"/>
</dbReference>
<dbReference type="InterPro" id="IPR056913">
    <property type="entry name" value="TRAPPC10/Trs130_N"/>
</dbReference>
<comment type="subcellular location">
    <subcellularLocation>
        <location evidence="1">Golgi apparatus</location>
    </subcellularLocation>
</comment>
<comment type="caution">
    <text evidence="8">The sequence shown here is derived from an EMBL/GenBank/DDBJ whole genome shotgun (WGS) entry which is preliminary data.</text>
</comment>
<dbReference type="EMBL" id="CAEFZW010000002">
    <property type="protein sequence ID" value="CAB4252686.1"/>
    <property type="molecule type" value="Genomic_DNA"/>
</dbReference>
<evidence type="ECO:0000256" key="3">
    <source>
        <dbReference type="ARBA" id="ARBA00023034"/>
    </source>
</evidence>
<protein>
    <submittedName>
        <fullName evidence="8">Similar to Saccharomyces cerevisiae YMR218C TRS130 One of 10 subunits of the transport protein particle (TRAPP) complex of the cis-Golgi which mediates vesicle docking and fusion</fullName>
    </submittedName>
</protein>
<dbReference type="Proteomes" id="UP000644660">
    <property type="component" value="Unassembled WGS sequence"/>
</dbReference>
<evidence type="ECO:0000259" key="4">
    <source>
        <dbReference type="Pfam" id="PF12584"/>
    </source>
</evidence>
<dbReference type="PANTHER" id="PTHR13251:SF3">
    <property type="entry name" value="TRAFFICKING PROTEIN PARTICLE COMPLEX SUBUNIT 10"/>
    <property type="match status" value="1"/>
</dbReference>
<keyword evidence="9" id="KW-1185">Reference proteome</keyword>
<dbReference type="InterPro" id="IPR056916">
    <property type="entry name" value="NTS_TR130"/>
</dbReference>
<reference evidence="8 9" key="1">
    <citation type="submission" date="2020-05" db="EMBL/GenBank/DDBJ databases">
        <authorList>
            <person name="Casaregola S."/>
            <person name="Devillers H."/>
            <person name="Grondin C."/>
        </authorList>
    </citation>
    <scope>NUCLEOTIDE SEQUENCE [LARGE SCALE GENOMIC DNA]</scope>
    <source>
        <strain evidence="8 9">CLIB 1767</strain>
    </source>
</reference>
<dbReference type="InterPro" id="IPR022233">
    <property type="entry name" value="TRAPPC10/Trs130_C"/>
</dbReference>
<evidence type="ECO:0000256" key="1">
    <source>
        <dbReference type="ARBA" id="ARBA00004555"/>
    </source>
</evidence>
<feature type="domain" description="Trs130 NTS" evidence="7">
    <location>
        <begin position="313"/>
        <end position="545"/>
    </location>
</feature>
<keyword evidence="2" id="KW-0813">Transport</keyword>
<dbReference type="InterPro" id="IPR045126">
    <property type="entry name" value="TRAPPC10/Trs130"/>
</dbReference>
<dbReference type="PANTHER" id="PTHR13251">
    <property type="entry name" value="EPILEPSY HOLOPROSENCEPHALY CANDIDATE 1/TMEM1"/>
    <property type="match status" value="1"/>
</dbReference>
<feature type="domain" description="Trs130 second Ig-like" evidence="6">
    <location>
        <begin position="700"/>
        <end position="793"/>
    </location>
</feature>
<feature type="domain" description="TRAPPC10/Trs130 C-terminal" evidence="4">
    <location>
        <begin position="1005"/>
        <end position="1116"/>
    </location>
</feature>
<organism evidence="8 9">
    <name type="scientific">Maudiozyma barnettii</name>
    <dbReference type="NCBI Taxonomy" id="61262"/>
    <lineage>
        <taxon>Eukaryota</taxon>
        <taxon>Fungi</taxon>
        <taxon>Dikarya</taxon>
        <taxon>Ascomycota</taxon>
        <taxon>Saccharomycotina</taxon>
        <taxon>Saccharomycetes</taxon>
        <taxon>Saccharomycetales</taxon>
        <taxon>Saccharomycetaceae</taxon>
        <taxon>Maudiozyma</taxon>
    </lineage>
</organism>
<evidence type="ECO:0000259" key="7">
    <source>
        <dbReference type="Pfam" id="PF24967"/>
    </source>
</evidence>
<evidence type="ECO:0000259" key="5">
    <source>
        <dbReference type="Pfam" id="PF23036"/>
    </source>
</evidence>
<dbReference type="GeneID" id="64855820"/>
<dbReference type="RefSeq" id="XP_041404724.1">
    <property type="nucleotide sequence ID" value="XM_041548790.1"/>
</dbReference>
<dbReference type="GO" id="GO:0006891">
    <property type="term" value="P:intra-Golgi vesicle-mediated transport"/>
    <property type="evidence" value="ECO:0007669"/>
    <property type="project" value="TreeGrafter"/>
</dbReference>
<dbReference type="GO" id="GO:1990071">
    <property type="term" value="C:TRAPPII protein complex"/>
    <property type="evidence" value="ECO:0007669"/>
    <property type="project" value="InterPro"/>
</dbReference>
<sequence length="1130" mass="132397">MSISQGKKIYISYFDPFDLFESVKNEFSQILPLENIHWKSTKGVTRTITSLPVSLEAEKQSEQDKKNSNIPFVRTIIVSCNSVEEYRSKVRPLLREWLPGIEHNETITNGNNGVKLIFTSTPIIFFYSNSTVVDSNLFKTVTIMEKFNKDFPEVEALELKSVYKSLKEKEEFWNRISQKLKMHFLEIFQQRLNYLNSMLTKYMKLTGESKQDAKDMLFIKENLFDLYFKANLLEEGSNELKEIKIDVSGTIDEGIPKGQLEIPFTFDIPENDSILMADSEENKLTTYYLLKYFFIRDFFFLALEVNINTRILKLYKLTKQFLINIETKFRNSENLLIFKYLFLESVIKYLNEIKISDMSLLSEVKAELLLMKRDSWIRGVLETTDYTLPNKKFDNPEVQMKYKFSIKKESYKDQDTFYESFIEYNKELLSLYKNCDSKRQRITDIISLEIGMVYHQKKEYQNAVSLLISCYEFYVESNWNVIGFHILKIFTNSLENCPNLENIELDSSSVSVSSILCNSYLNLIKLSSNLQDKDLYWKKFLNLKKLNVMDDITYNVNGFFDINIGQTVSLKEANTYTINLQIDNIGFPEDVKAKYIKLTLREYNRQESKVIFLLEDVNLKRGSYEYTLATKDITFGQFEVNSLEIMIHDTMFLQEFGLDIGSIGDEINRDAPIVEIFELYITDNIFIGLEQAKTLELGENLLEVKIDSFNRLKNSTLKLEMLNNSISRFFSFNNNEIIHKKEINNITEGSFSIPYYLEEQITSFVLEFEFSFERNDQDGSFSERKSVEIECFLPVSVSVEDIFKKDIFFFKFLLSSSLREEPIILHSSKLSVKEDIRKNEYDIIGNFEPENPVVLLPSMEETCLNCYRLYAKDKFNTSDIFNLHVRYNTLKEQVDCLVTDSILVEGNVEWFKKYYQWKIFWSSNILSQLRYDYELFNKSKIIRIDNGSDIVKRLNKIICKKISTDQTVTSKMLKCLENLTKGVQINEWDISEYTQNLTPRELIVPVTLPEFEQFYNVSFNKIESDTDDHIATELGTPQQFDIVVENMSHNWGRPTTDETTDHIFEILSNNDWLLQGKKRFMIPHDKHTFSVTLIPLKTGYLALPHVEITNLQGEASRVDQANEYESILVL</sequence>
<accession>A0A8H2ZEX6</accession>
<evidence type="ECO:0000256" key="2">
    <source>
        <dbReference type="ARBA" id="ARBA00022448"/>
    </source>
</evidence>
<dbReference type="AlphaFoldDB" id="A0A8H2ZEX6"/>
<name>A0A8H2ZEX6_9SACH</name>
<evidence type="ECO:0000259" key="6">
    <source>
        <dbReference type="Pfam" id="PF24966"/>
    </source>
</evidence>
<dbReference type="Pfam" id="PF23036">
    <property type="entry name" value="TRAPPC10_1st"/>
    <property type="match status" value="1"/>
</dbReference>
<gene>
    <name evidence="8" type="ORF">KABA2_02S02046</name>
</gene>
<feature type="domain" description="TRAPPC10/Trs130 N-terminal" evidence="5">
    <location>
        <begin position="7"/>
        <end position="236"/>
    </location>
</feature>